<organism evidence="2 3">
    <name type="scientific">Cryptolaemus montrouzieri</name>
    <dbReference type="NCBI Taxonomy" id="559131"/>
    <lineage>
        <taxon>Eukaryota</taxon>
        <taxon>Metazoa</taxon>
        <taxon>Ecdysozoa</taxon>
        <taxon>Arthropoda</taxon>
        <taxon>Hexapoda</taxon>
        <taxon>Insecta</taxon>
        <taxon>Pterygota</taxon>
        <taxon>Neoptera</taxon>
        <taxon>Endopterygota</taxon>
        <taxon>Coleoptera</taxon>
        <taxon>Polyphaga</taxon>
        <taxon>Cucujiformia</taxon>
        <taxon>Coccinelloidea</taxon>
        <taxon>Coccinellidae</taxon>
        <taxon>Scymninae</taxon>
        <taxon>Scymnini</taxon>
        <taxon>Cryptolaemus</taxon>
    </lineage>
</organism>
<dbReference type="InterPro" id="IPR031993">
    <property type="entry name" value="DUF4789"/>
</dbReference>
<evidence type="ECO:0000313" key="3">
    <source>
        <dbReference type="Proteomes" id="UP001516400"/>
    </source>
</evidence>
<sequence length="391" mass="44852">MGHPCPEDMELTPLATTSGTQNLTAECRCPPKTAEYAPDGHCYQFFTAGPCQKGYYFSPDATQDITNFRRKYGVCRQLQECPEGFVFWPLDNVCYKKFTRGPCPKGLLLTEHEQLPSCRCGKDKELRAYRYENGKCYQHFTKGPCQEKGSLFLTNQICGCHTFLPHFHEETQQCYELDTVGPCEKGEVFRIKEKDYVAKCHCKEENIRYLNSSSCYRPFTQGPCPDHYFLVNSTSCMKQPCHRGYLYFPEHKSCHRIGTRGPCPEGKVVTFDFRTRPSVDGVSYNGLCVCEKENCRESNGQTICCEKGWIKYQGKCHKLYSQGPCRRGSWIAPQRATLGKEGACECLPGYSKQWNENNELECMPPIVIIAEFLNKTYRSTVQRRISMEEKT</sequence>
<protein>
    <recommendedName>
        <fullName evidence="1">DUF4789 domain-containing protein</fullName>
    </recommendedName>
</protein>
<name>A0ABD2MIP6_9CUCU</name>
<dbReference type="EMBL" id="JABFTP020000001">
    <property type="protein sequence ID" value="KAL3266190.1"/>
    <property type="molecule type" value="Genomic_DNA"/>
</dbReference>
<dbReference type="PANTHER" id="PTHR21177:SF7">
    <property type="entry name" value="GH11627P"/>
    <property type="match status" value="1"/>
</dbReference>
<dbReference type="Proteomes" id="UP001516400">
    <property type="component" value="Unassembled WGS sequence"/>
</dbReference>
<feature type="domain" description="DUF4789" evidence="1">
    <location>
        <begin position="5"/>
        <end position="65"/>
    </location>
</feature>
<evidence type="ECO:0000259" key="1">
    <source>
        <dbReference type="Pfam" id="PF16033"/>
    </source>
</evidence>
<dbReference type="Pfam" id="PF16033">
    <property type="entry name" value="DUF4789"/>
    <property type="match status" value="1"/>
</dbReference>
<evidence type="ECO:0000313" key="2">
    <source>
        <dbReference type="EMBL" id="KAL3266190.1"/>
    </source>
</evidence>
<gene>
    <name evidence="2" type="ORF">HHI36_010373</name>
</gene>
<keyword evidence="3" id="KW-1185">Reference proteome</keyword>
<dbReference type="AlphaFoldDB" id="A0ABD2MIP6"/>
<dbReference type="PANTHER" id="PTHR21177">
    <property type="entry name" value="IP06524P-RELATED"/>
    <property type="match status" value="1"/>
</dbReference>
<proteinExistence type="predicted"/>
<reference evidence="2 3" key="1">
    <citation type="journal article" date="2021" name="BMC Biol.">
        <title>Horizontally acquired antibacterial genes associated with adaptive radiation of ladybird beetles.</title>
        <authorList>
            <person name="Li H.S."/>
            <person name="Tang X.F."/>
            <person name="Huang Y.H."/>
            <person name="Xu Z.Y."/>
            <person name="Chen M.L."/>
            <person name="Du X.Y."/>
            <person name="Qiu B.Y."/>
            <person name="Chen P.T."/>
            <person name="Zhang W."/>
            <person name="Slipinski A."/>
            <person name="Escalona H.E."/>
            <person name="Waterhouse R.M."/>
            <person name="Zwick A."/>
            <person name="Pang H."/>
        </authorList>
    </citation>
    <scope>NUCLEOTIDE SEQUENCE [LARGE SCALE GENOMIC DNA]</scope>
    <source>
        <strain evidence="2">SYSU2018</strain>
    </source>
</reference>
<accession>A0ABD2MIP6</accession>
<comment type="caution">
    <text evidence="2">The sequence shown here is derived from an EMBL/GenBank/DDBJ whole genome shotgun (WGS) entry which is preliminary data.</text>
</comment>